<dbReference type="EMBL" id="JAGRQC010000003">
    <property type="protein sequence ID" value="MBR0552873.1"/>
    <property type="molecule type" value="Genomic_DNA"/>
</dbReference>
<dbReference type="Proteomes" id="UP000676996">
    <property type="component" value="Unassembled WGS sequence"/>
</dbReference>
<proteinExistence type="predicted"/>
<evidence type="ECO:0000313" key="2">
    <source>
        <dbReference type="EMBL" id="MBR0552873.1"/>
    </source>
</evidence>
<reference evidence="2" key="1">
    <citation type="submission" date="2021-04" db="EMBL/GenBank/DDBJ databases">
        <title>Ouciella asimina sp. nov., isolated from the surface seawater in the hydrothermal field of Okinawa Trough.</title>
        <authorList>
            <person name="Shuang W."/>
        </authorList>
    </citation>
    <scope>NUCLEOTIDE SEQUENCE</scope>
    <source>
        <strain evidence="2">LXI357</strain>
    </source>
</reference>
<dbReference type="AlphaFoldDB" id="A0A8T4IE97"/>
<dbReference type="RefSeq" id="WP_284054136.1">
    <property type="nucleotide sequence ID" value="NZ_JAGRQC010000003.1"/>
</dbReference>
<protein>
    <submittedName>
        <fullName evidence="2">Extensin family protein</fullName>
    </submittedName>
</protein>
<name>A0A8T4IE97_9SPHN</name>
<keyword evidence="3" id="KW-1185">Reference proteome</keyword>
<dbReference type="Pfam" id="PF06904">
    <property type="entry name" value="Extensin-like_C"/>
    <property type="match status" value="1"/>
</dbReference>
<accession>A0A8T4IE97</accession>
<organism evidence="2 3">
    <name type="scientific">Stakelama marina</name>
    <dbReference type="NCBI Taxonomy" id="2826939"/>
    <lineage>
        <taxon>Bacteria</taxon>
        <taxon>Pseudomonadati</taxon>
        <taxon>Pseudomonadota</taxon>
        <taxon>Alphaproteobacteria</taxon>
        <taxon>Sphingomonadales</taxon>
        <taxon>Sphingomonadaceae</taxon>
        <taxon>Stakelama</taxon>
    </lineage>
</organism>
<feature type="domain" description="Extensin-like C-terminal" evidence="1">
    <location>
        <begin position="51"/>
        <end position="224"/>
    </location>
</feature>
<evidence type="ECO:0000259" key="1">
    <source>
        <dbReference type="Pfam" id="PF06904"/>
    </source>
</evidence>
<dbReference type="PROSITE" id="PS51257">
    <property type="entry name" value="PROKAR_LIPOPROTEIN"/>
    <property type="match status" value="1"/>
</dbReference>
<comment type="caution">
    <text evidence="2">The sequence shown here is derived from an EMBL/GenBank/DDBJ whole genome shotgun (WGS) entry which is preliminary data.</text>
</comment>
<sequence>MRLRGPVIVLALSALLTGCLFGGGEGGANRAPPRHLAAARSPIPTEAETRQCLADLNAKGVSYQRLPDRTFGGGCSSIGAVKLLDFGTPVTNLKSMRCGLADRFVNWVRYGVRPAARQILGSDVVKVESFGTFACRGVVGNGPAQRLSEHAVADAVDVAAFDLADGRRISVLDGWNSDDRQVRAFLRTVHASACKRFVTTLGPDYNAAHHNHFHLDMGGGHFCR</sequence>
<dbReference type="InterPro" id="IPR009683">
    <property type="entry name" value="Extensin-like_C"/>
</dbReference>
<evidence type="ECO:0000313" key="3">
    <source>
        <dbReference type="Proteomes" id="UP000676996"/>
    </source>
</evidence>
<gene>
    <name evidence="2" type="ORF">J7S20_10185</name>
</gene>